<evidence type="ECO:0000313" key="1">
    <source>
        <dbReference type="EMBL" id="WWC86419.1"/>
    </source>
</evidence>
<sequence length="423" mass="48983">MLDPKQFTIRIASEEQSLEHAKACYEVVPWRNGLTWEQFLQFCIREGENAEWFKNHAALTWVLVRKDDYDGEVYSVLQTDRKQCFIKTKSSGNGQQEEKIENGWWYNITAVVTPVKHRGQGYATHLIRLLHYMLTSPSSPGGTVNNDIPSFPKEEWGSAPPSVPEEIIEFIPKPITSVLWSDVPIEFYGDCKFGLNGKGFEYDKKLNSRLVWDLNVDQKDDDNDDQKGEWELIYEETLSEIQEILVKSVKQKVLKADNSNKTIWSHDPSTPGSLTYISKKASYIEPKPEWIIKYGKPLPIGLRLRSQDDQEDTIIIIALNNFLVEKRLLITYIHNLKSNQVESLLSALEKLIIDVGAPWTQGEIWGFNLEKDDWVKEFNKNANRNVKIDNRYGIRQHVLGICNYKQGQNVDVEMLDNQMWNWV</sequence>
<dbReference type="InterPro" id="IPR053013">
    <property type="entry name" value="LAT"/>
</dbReference>
<keyword evidence="2" id="KW-1185">Reference proteome</keyword>
<accession>A0AAX4JNE5</accession>
<dbReference type="RefSeq" id="XP_066073182.1">
    <property type="nucleotide sequence ID" value="XM_066217085.1"/>
</dbReference>
<dbReference type="PANTHER" id="PTHR34815:SF2">
    <property type="entry name" value="N-ACETYLTRANSFERASE DOMAIN-CONTAINING PROTEIN"/>
    <property type="match status" value="1"/>
</dbReference>
<dbReference type="Proteomes" id="UP001355207">
    <property type="component" value="Chromosome 1"/>
</dbReference>
<dbReference type="PANTHER" id="PTHR34815">
    <property type="entry name" value="LYSINE ACETYLTRANSFERASE"/>
    <property type="match status" value="1"/>
</dbReference>
<proteinExistence type="predicted"/>
<gene>
    <name evidence="1" type="ORF">L201_001296</name>
</gene>
<reference evidence="1 2" key="1">
    <citation type="submission" date="2024-01" db="EMBL/GenBank/DDBJ databases">
        <title>Comparative genomics of Cryptococcus and Kwoniella reveals pathogenesis evolution and contrasting modes of karyotype evolution via chromosome fusion or intercentromeric recombination.</title>
        <authorList>
            <person name="Coelho M.A."/>
            <person name="David-Palma M."/>
            <person name="Shea T."/>
            <person name="Bowers K."/>
            <person name="McGinley-Smith S."/>
            <person name="Mohammad A.W."/>
            <person name="Gnirke A."/>
            <person name="Yurkov A.M."/>
            <person name="Nowrousian M."/>
            <person name="Sun S."/>
            <person name="Cuomo C.A."/>
            <person name="Heitman J."/>
        </authorList>
    </citation>
    <scope>NUCLEOTIDE SEQUENCE [LARGE SCALE GENOMIC DNA]</scope>
    <source>
        <strain evidence="1 2">CBS 6074</strain>
    </source>
</reference>
<dbReference type="AlphaFoldDB" id="A0AAX4JNE5"/>
<evidence type="ECO:0000313" key="2">
    <source>
        <dbReference type="Proteomes" id="UP001355207"/>
    </source>
</evidence>
<evidence type="ECO:0008006" key="3">
    <source>
        <dbReference type="Google" id="ProtNLM"/>
    </source>
</evidence>
<name>A0AAX4JNE5_9TREE</name>
<dbReference type="EMBL" id="CP144098">
    <property type="protein sequence ID" value="WWC86419.1"/>
    <property type="molecule type" value="Genomic_DNA"/>
</dbReference>
<organism evidence="1 2">
    <name type="scientific">Kwoniella dendrophila CBS 6074</name>
    <dbReference type="NCBI Taxonomy" id="1295534"/>
    <lineage>
        <taxon>Eukaryota</taxon>
        <taxon>Fungi</taxon>
        <taxon>Dikarya</taxon>
        <taxon>Basidiomycota</taxon>
        <taxon>Agaricomycotina</taxon>
        <taxon>Tremellomycetes</taxon>
        <taxon>Tremellales</taxon>
        <taxon>Cryptococcaceae</taxon>
        <taxon>Kwoniella</taxon>
    </lineage>
</organism>
<protein>
    <recommendedName>
        <fullName evidence="3">N-acetyltransferase domain-containing protein</fullName>
    </recommendedName>
</protein>
<dbReference type="GeneID" id="91091968"/>